<dbReference type="SUPFAM" id="SSF51971">
    <property type="entry name" value="Nucleotide-binding domain"/>
    <property type="match status" value="1"/>
</dbReference>
<feature type="domain" description="FAD dependent oxidoreductase" evidence="1">
    <location>
        <begin position="75"/>
        <end position="407"/>
    </location>
</feature>
<dbReference type="Proteomes" id="UP000002008">
    <property type="component" value="Chromosome"/>
</dbReference>
<dbReference type="Pfam" id="PF01266">
    <property type="entry name" value="DAO"/>
    <property type="match status" value="1"/>
</dbReference>
<dbReference type="STRING" id="324602.Caur_3609"/>
<sequence length="424" mass="45437">MAARGLKTRATVSLHTLRPSALPGHQVIIAYNFSSGSGRSTPAQEAMEPLMHNEPIWNDGTIPTFPALNDEIAVDVCVIGLGGSGLSCIYELLTLGVRVAGIDASTVGGGAAGRNGGFLLAGLAAFYHNAVAKLGRERVAAIYRLTISEIERMAALMPTIVRQVGSLRIAASPEELADCTAQMTAMRADDLPVEAYRGPEGEGLLIPTDGAFQPLHRCIWLARQVERGGALLFTHTPALDISGTTVHCSQGTIHARQVIVAVDGGLERLLPELRATVRTTRLQMLATAPDPHCTIPRPVYTRWGYDYWQQLPDGRIALGGCRDRFAESEWDAPPQPSPAVQSALEQILRERIGSQAAIERRWAAQVAYRRDSILPIARQVRPGVWAIGAYNGTGNVIGAICGRAVAHAAIRGQTQLLDLLGMDG</sequence>
<dbReference type="eggNOG" id="COG0665">
    <property type="taxonomic scope" value="Bacteria"/>
</dbReference>
<dbReference type="Gene3D" id="3.30.9.10">
    <property type="entry name" value="D-Amino Acid Oxidase, subunit A, domain 2"/>
    <property type="match status" value="1"/>
</dbReference>
<dbReference type="InterPro" id="IPR006076">
    <property type="entry name" value="FAD-dep_OxRdtase"/>
</dbReference>
<dbReference type="InterPro" id="IPR036188">
    <property type="entry name" value="FAD/NAD-bd_sf"/>
</dbReference>
<dbReference type="EMBL" id="CP000909">
    <property type="protein sequence ID" value="ABY36793.1"/>
    <property type="molecule type" value="Genomic_DNA"/>
</dbReference>
<evidence type="ECO:0000313" key="2">
    <source>
        <dbReference type="EMBL" id="ABY36793.1"/>
    </source>
</evidence>
<dbReference type="HOGENOM" id="CLU_753997_0_0_0"/>
<evidence type="ECO:0000259" key="1">
    <source>
        <dbReference type="Pfam" id="PF01266"/>
    </source>
</evidence>
<evidence type="ECO:0000313" key="3">
    <source>
        <dbReference type="Proteomes" id="UP000002008"/>
    </source>
</evidence>
<dbReference type="Gene3D" id="3.50.50.60">
    <property type="entry name" value="FAD/NAD(P)-binding domain"/>
    <property type="match status" value="1"/>
</dbReference>
<protein>
    <submittedName>
        <fullName evidence="2">FAD dependent oxidoreductase</fullName>
    </submittedName>
</protein>
<dbReference type="PANTHER" id="PTHR42720:SF1">
    <property type="entry name" value="GLYCEROL 3-PHOSPHATE OXIDASE"/>
    <property type="match status" value="1"/>
</dbReference>
<dbReference type="PANTHER" id="PTHR42720">
    <property type="entry name" value="GLYCEROL-3-PHOSPHATE DEHYDROGENASE"/>
    <property type="match status" value="1"/>
</dbReference>
<dbReference type="KEGG" id="cau:Caur_3609"/>
<gene>
    <name evidence="2" type="ordered locus">Caur_3609</name>
</gene>
<keyword evidence="3" id="KW-1185">Reference proteome</keyword>
<dbReference type="AlphaFoldDB" id="A9WAK3"/>
<accession>A9WAK3</accession>
<dbReference type="InterPro" id="IPR052745">
    <property type="entry name" value="G3P_Oxidase/Oxidoreductase"/>
</dbReference>
<reference evidence="3" key="1">
    <citation type="journal article" date="2011" name="BMC Genomics">
        <title>Complete genome sequence of the filamentous anoxygenic phototrophic bacterium Chloroflexus aurantiacus.</title>
        <authorList>
            <person name="Tang K.H."/>
            <person name="Barry K."/>
            <person name="Chertkov O."/>
            <person name="Dalin E."/>
            <person name="Han C.S."/>
            <person name="Hauser L.J."/>
            <person name="Honchak B.M."/>
            <person name="Karbach L.E."/>
            <person name="Land M.L."/>
            <person name="Lapidus A."/>
            <person name="Larimer F.W."/>
            <person name="Mikhailova N."/>
            <person name="Pitluck S."/>
            <person name="Pierson B.K."/>
            <person name="Blankenship R.E."/>
        </authorList>
    </citation>
    <scope>NUCLEOTIDE SEQUENCE [LARGE SCALE GENOMIC DNA]</scope>
    <source>
        <strain evidence="3">ATCC 29366 / DSM 635 / J-10-fl</strain>
    </source>
</reference>
<name>A9WAK3_CHLAA</name>
<dbReference type="EnsemblBacteria" id="ABY36793">
    <property type="protein sequence ID" value="ABY36793"/>
    <property type="gene ID" value="Caur_3609"/>
</dbReference>
<dbReference type="PATRIC" id="fig|324602.8.peg.4062"/>
<proteinExistence type="predicted"/>
<dbReference type="InParanoid" id="A9WAK3"/>
<organism evidence="2 3">
    <name type="scientific">Chloroflexus aurantiacus (strain ATCC 29366 / DSM 635 / J-10-fl)</name>
    <dbReference type="NCBI Taxonomy" id="324602"/>
    <lineage>
        <taxon>Bacteria</taxon>
        <taxon>Bacillati</taxon>
        <taxon>Chloroflexota</taxon>
        <taxon>Chloroflexia</taxon>
        <taxon>Chloroflexales</taxon>
        <taxon>Chloroflexineae</taxon>
        <taxon>Chloroflexaceae</taxon>
        <taxon>Chloroflexus</taxon>
    </lineage>
</organism>